<dbReference type="InterPro" id="IPR003018">
    <property type="entry name" value="GAF"/>
</dbReference>
<dbReference type="SUPFAM" id="SSF55073">
    <property type="entry name" value="Nucleotide cyclase"/>
    <property type="match status" value="1"/>
</dbReference>
<dbReference type="Proteomes" id="UP000027059">
    <property type="component" value="Chromosome"/>
</dbReference>
<organism evidence="2 3">
    <name type="scientific">Leptospirillum ferriphilum YSK</name>
    <dbReference type="NCBI Taxonomy" id="1441628"/>
    <lineage>
        <taxon>Bacteria</taxon>
        <taxon>Pseudomonadati</taxon>
        <taxon>Nitrospirota</taxon>
        <taxon>Nitrospiria</taxon>
        <taxon>Nitrospirales</taxon>
        <taxon>Nitrospiraceae</taxon>
        <taxon>Leptospirillum</taxon>
    </lineage>
</organism>
<dbReference type="InterPro" id="IPR000160">
    <property type="entry name" value="GGDEF_dom"/>
</dbReference>
<reference evidence="3" key="1">
    <citation type="submission" date="2014-02" db="EMBL/GenBank/DDBJ databases">
        <title>Complete genome sequence and comparative genomic analysis of the nitrogen-fixing bacterium Leptospirillum ferriphilum YSK.</title>
        <authorList>
            <person name="Guo X."/>
            <person name="Yin H."/>
            <person name="Liang Y."/>
            <person name="Hu Q."/>
            <person name="Ma L."/>
            <person name="Xiao Y."/>
            <person name="Zhang X."/>
            <person name="Qiu G."/>
            <person name="Liu X."/>
        </authorList>
    </citation>
    <scope>NUCLEOTIDE SEQUENCE [LARGE SCALE GENOMIC DNA]</scope>
    <source>
        <strain evidence="3">YSK</strain>
    </source>
</reference>
<dbReference type="HOGENOM" id="CLU_000445_11_32_0"/>
<evidence type="ECO:0000313" key="2">
    <source>
        <dbReference type="EMBL" id="AIA31005.1"/>
    </source>
</evidence>
<dbReference type="NCBIfam" id="TIGR00254">
    <property type="entry name" value="GGDEF"/>
    <property type="match status" value="1"/>
</dbReference>
<sequence length="322" mass="36174">MLSPAIPANEAERLKALRALDILDTPPEERFDRLTRMARRLFNVPIALVTLVDEDRQWFKSNMGLSVGETPRSVSFCGHAILQEDFFIIPDAREDPRFSDNPLVLGDPRIRFYAGCVLRTRDNQKIGTLCLIDHKPRTMETQDLLVLEDLTALAEQEFSALKMATMDELTGLSNRRGFLSLARHSLALSERHALPMSLAFLDLDKFKPINDTFGHAEGDRALQSFAGLMKRTFRTSDLIARLGGDEFVVLLIGSNSETSGELMVRLGVAAEEASRLENRGYDISFSHGIVEFDPGRHRSIDEMLAEGDALMYQIKQKKGHAR</sequence>
<dbReference type="Pfam" id="PF01590">
    <property type="entry name" value="GAF"/>
    <property type="match status" value="1"/>
</dbReference>
<dbReference type="PANTHER" id="PTHR43102:SF2">
    <property type="entry name" value="GAF DOMAIN-CONTAINING PROTEIN"/>
    <property type="match status" value="1"/>
</dbReference>
<dbReference type="SMART" id="SM00065">
    <property type="entry name" value="GAF"/>
    <property type="match status" value="1"/>
</dbReference>
<accession>A0A059XV69</accession>
<evidence type="ECO:0000313" key="3">
    <source>
        <dbReference type="Proteomes" id="UP000027059"/>
    </source>
</evidence>
<dbReference type="RefSeq" id="WP_038505962.1">
    <property type="nucleotide sequence ID" value="NZ_CP007243.1"/>
</dbReference>
<dbReference type="OrthoDB" id="9803824at2"/>
<dbReference type="SMART" id="SM00267">
    <property type="entry name" value="GGDEF"/>
    <property type="match status" value="1"/>
</dbReference>
<dbReference type="PANTHER" id="PTHR43102">
    <property type="entry name" value="SLR1143 PROTEIN"/>
    <property type="match status" value="1"/>
</dbReference>
<evidence type="ECO:0000259" key="1">
    <source>
        <dbReference type="PROSITE" id="PS50887"/>
    </source>
</evidence>
<reference evidence="2 3" key="2">
    <citation type="journal article" date="2015" name="Biomed. Res. Int.">
        <title>Effects of Arsenite Resistance on the Growth and Functional Gene Expression of Leptospirillum ferriphilum and Acidithiobacillus thiooxidans in Pure Culture and Coculture.</title>
        <authorList>
            <person name="Jiang H."/>
            <person name="Liang Y."/>
            <person name="Yin H."/>
            <person name="Xiao Y."/>
            <person name="Guo X."/>
            <person name="Xu Y."/>
            <person name="Hu Q."/>
            <person name="Liu H."/>
            <person name="Liu X."/>
        </authorList>
    </citation>
    <scope>NUCLEOTIDE SEQUENCE [LARGE SCALE GENOMIC DNA]</scope>
    <source>
        <strain evidence="2 3">YSK</strain>
    </source>
</reference>
<dbReference type="EMBL" id="CP007243">
    <property type="protein sequence ID" value="AIA31005.1"/>
    <property type="molecule type" value="Genomic_DNA"/>
</dbReference>
<protein>
    <submittedName>
        <fullName evidence="2">Diguanylate cyclase</fullName>
    </submittedName>
</protein>
<dbReference type="KEGG" id="lfp:Y981_10385"/>
<dbReference type="CDD" id="cd01949">
    <property type="entry name" value="GGDEF"/>
    <property type="match status" value="1"/>
</dbReference>
<name>A0A059XV69_9BACT</name>
<dbReference type="PROSITE" id="PS50887">
    <property type="entry name" value="GGDEF"/>
    <property type="match status" value="1"/>
</dbReference>
<dbReference type="InterPro" id="IPR029787">
    <property type="entry name" value="Nucleotide_cyclase"/>
</dbReference>
<dbReference type="Gene3D" id="3.30.450.40">
    <property type="match status" value="1"/>
</dbReference>
<feature type="domain" description="GGDEF" evidence="1">
    <location>
        <begin position="194"/>
        <end position="322"/>
    </location>
</feature>
<dbReference type="AlphaFoldDB" id="A0A059XV69"/>
<proteinExistence type="predicted"/>
<dbReference type="Gene3D" id="3.30.70.270">
    <property type="match status" value="1"/>
</dbReference>
<keyword evidence="3" id="KW-1185">Reference proteome</keyword>
<gene>
    <name evidence="2" type="ORF">Y981_10385</name>
</gene>
<dbReference type="Pfam" id="PF00990">
    <property type="entry name" value="GGDEF"/>
    <property type="match status" value="1"/>
</dbReference>
<dbReference type="InterPro" id="IPR043128">
    <property type="entry name" value="Rev_trsase/Diguanyl_cyclase"/>
</dbReference>
<dbReference type="SUPFAM" id="SSF55781">
    <property type="entry name" value="GAF domain-like"/>
    <property type="match status" value="1"/>
</dbReference>
<dbReference type="InterPro" id="IPR029016">
    <property type="entry name" value="GAF-like_dom_sf"/>
</dbReference>